<keyword evidence="2" id="KW-1185">Reference proteome</keyword>
<sequence length="174" mass="19549">MSSCCVLNYINCFDTKPDNNPTKPIYRKLDYDPEIGGDWTSADDYCCSKGDYDPEIGGDWTSADDYCCSKGDYDPEIGGDWTSADDYCCSLDPVCKPPLKNNFVKGDYDPEIGGDWTSADGYSKDLINDDPDSVIGPNRPIPWDNYSNIKKMEDLRCETCGKNFCQCICNEMYN</sequence>
<dbReference type="AlphaFoldDB" id="A0A1Y1XLB8"/>
<name>A0A1Y1XLB8_9FUNG</name>
<reference evidence="1 2" key="1">
    <citation type="submission" date="2016-08" db="EMBL/GenBank/DDBJ databases">
        <title>A Parts List for Fungal Cellulosomes Revealed by Comparative Genomics.</title>
        <authorList>
            <consortium name="DOE Joint Genome Institute"/>
            <person name="Haitjema C.H."/>
            <person name="Gilmore S.P."/>
            <person name="Henske J.K."/>
            <person name="Solomon K.V."/>
            <person name="De Groot R."/>
            <person name="Kuo A."/>
            <person name="Mondo S.J."/>
            <person name="Salamov A.A."/>
            <person name="Labutti K."/>
            <person name="Zhao Z."/>
            <person name="Chiniquy J."/>
            <person name="Barry K."/>
            <person name="Brewer H.M."/>
            <person name="Purvine S.O."/>
            <person name="Wright A.T."/>
            <person name="Boxma B."/>
            <person name="Van Alen T."/>
            <person name="Hackstein J.H."/>
            <person name="Baker S.E."/>
            <person name="Grigoriev I.V."/>
            <person name="O'Malley M.A."/>
        </authorList>
    </citation>
    <scope>NUCLEOTIDE SEQUENCE [LARGE SCALE GENOMIC DNA]</scope>
    <source>
        <strain evidence="1 2">S4</strain>
    </source>
</reference>
<dbReference type="EMBL" id="MCFG01000023">
    <property type="protein sequence ID" value="ORX86276.1"/>
    <property type="molecule type" value="Genomic_DNA"/>
</dbReference>
<dbReference type="Proteomes" id="UP000193944">
    <property type="component" value="Unassembled WGS sequence"/>
</dbReference>
<comment type="caution">
    <text evidence="1">The sequence shown here is derived from an EMBL/GenBank/DDBJ whole genome shotgun (WGS) entry which is preliminary data.</text>
</comment>
<evidence type="ECO:0000313" key="1">
    <source>
        <dbReference type="EMBL" id="ORX86276.1"/>
    </source>
</evidence>
<proteinExistence type="predicted"/>
<evidence type="ECO:0000313" key="2">
    <source>
        <dbReference type="Proteomes" id="UP000193944"/>
    </source>
</evidence>
<gene>
    <name evidence="1" type="ORF">BCR32DRAFT_241130</name>
</gene>
<reference evidence="1 2" key="2">
    <citation type="submission" date="2016-08" db="EMBL/GenBank/DDBJ databases">
        <title>Pervasive Adenine N6-methylation of Active Genes in Fungi.</title>
        <authorList>
            <consortium name="DOE Joint Genome Institute"/>
            <person name="Mondo S.J."/>
            <person name="Dannebaum R.O."/>
            <person name="Kuo R.C."/>
            <person name="Labutti K."/>
            <person name="Haridas S."/>
            <person name="Kuo A."/>
            <person name="Salamov A."/>
            <person name="Ahrendt S.R."/>
            <person name="Lipzen A."/>
            <person name="Sullivan W."/>
            <person name="Andreopoulos W.B."/>
            <person name="Clum A."/>
            <person name="Lindquist E."/>
            <person name="Daum C."/>
            <person name="Ramamoorthy G.K."/>
            <person name="Gryganskyi A."/>
            <person name="Culley D."/>
            <person name="Magnuson J.K."/>
            <person name="James T.Y."/>
            <person name="O'Malley M.A."/>
            <person name="Stajich J.E."/>
            <person name="Spatafora J.W."/>
            <person name="Visel A."/>
            <person name="Grigoriev I.V."/>
        </authorList>
    </citation>
    <scope>NUCLEOTIDE SEQUENCE [LARGE SCALE GENOMIC DNA]</scope>
    <source>
        <strain evidence="1 2">S4</strain>
    </source>
</reference>
<organism evidence="1 2">
    <name type="scientific">Anaeromyces robustus</name>
    <dbReference type="NCBI Taxonomy" id="1754192"/>
    <lineage>
        <taxon>Eukaryota</taxon>
        <taxon>Fungi</taxon>
        <taxon>Fungi incertae sedis</taxon>
        <taxon>Chytridiomycota</taxon>
        <taxon>Chytridiomycota incertae sedis</taxon>
        <taxon>Neocallimastigomycetes</taxon>
        <taxon>Neocallimastigales</taxon>
        <taxon>Neocallimastigaceae</taxon>
        <taxon>Anaeromyces</taxon>
    </lineage>
</organism>
<accession>A0A1Y1XLB8</accession>
<protein>
    <submittedName>
        <fullName evidence="1">Uncharacterized protein</fullName>
    </submittedName>
</protein>